<proteinExistence type="predicted"/>
<keyword evidence="5" id="KW-1185">Reference proteome</keyword>
<evidence type="ECO:0000313" key="4">
    <source>
        <dbReference type="EMBL" id="EDQ87983.1"/>
    </source>
</evidence>
<organism evidence="4 5">
    <name type="scientific">Monosiga brevicollis</name>
    <name type="common">Choanoflagellate</name>
    <dbReference type="NCBI Taxonomy" id="81824"/>
    <lineage>
        <taxon>Eukaryota</taxon>
        <taxon>Choanoflagellata</taxon>
        <taxon>Craspedida</taxon>
        <taxon>Salpingoecidae</taxon>
        <taxon>Monosiga</taxon>
    </lineage>
</organism>
<dbReference type="PANTHER" id="PTHR18849:SF0">
    <property type="entry name" value="CILIA- AND FLAGELLA-ASSOCIATED PROTEIN 410-RELATED"/>
    <property type="match status" value="1"/>
</dbReference>
<keyword evidence="1" id="KW-0433">Leucine-rich repeat</keyword>
<evidence type="ECO:0000256" key="2">
    <source>
        <dbReference type="ARBA" id="ARBA00022737"/>
    </source>
</evidence>
<protein>
    <submittedName>
        <fullName evidence="4">Uncharacterized protein</fullName>
    </submittedName>
</protein>
<reference evidence="4 5" key="1">
    <citation type="journal article" date="2008" name="Nature">
        <title>The genome of the choanoflagellate Monosiga brevicollis and the origin of metazoans.</title>
        <authorList>
            <consortium name="JGI Sequencing"/>
            <person name="King N."/>
            <person name="Westbrook M.J."/>
            <person name="Young S.L."/>
            <person name="Kuo A."/>
            <person name="Abedin M."/>
            <person name="Chapman J."/>
            <person name="Fairclough S."/>
            <person name="Hellsten U."/>
            <person name="Isogai Y."/>
            <person name="Letunic I."/>
            <person name="Marr M."/>
            <person name="Pincus D."/>
            <person name="Putnam N."/>
            <person name="Rokas A."/>
            <person name="Wright K.J."/>
            <person name="Zuzow R."/>
            <person name="Dirks W."/>
            <person name="Good M."/>
            <person name="Goodstein D."/>
            <person name="Lemons D."/>
            <person name="Li W."/>
            <person name="Lyons J.B."/>
            <person name="Morris A."/>
            <person name="Nichols S."/>
            <person name="Richter D.J."/>
            <person name="Salamov A."/>
            <person name="Bork P."/>
            <person name="Lim W.A."/>
            <person name="Manning G."/>
            <person name="Miller W.T."/>
            <person name="McGinnis W."/>
            <person name="Shapiro H."/>
            <person name="Tjian R."/>
            <person name="Grigoriev I.V."/>
            <person name="Rokhsar D."/>
        </authorList>
    </citation>
    <scope>NUCLEOTIDE SEQUENCE [LARGE SCALE GENOMIC DNA]</scope>
    <source>
        <strain evidence="5">MX1 / ATCC 50154</strain>
    </source>
</reference>
<dbReference type="EMBL" id="CH991556">
    <property type="protein sequence ID" value="EDQ87983.1"/>
    <property type="molecule type" value="Genomic_DNA"/>
</dbReference>
<evidence type="ECO:0000256" key="1">
    <source>
        <dbReference type="ARBA" id="ARBA00022614"/>
    </source>
</evidence>
<gene>
    <name evidence="4" type="ORF">MONBRDRAFT_26670</name>
</gene>
<sequence length="601" mass="66949">MAFAGASLSGGTSSNASRRRPSLESNKQTLTLASNAALLSSRALLPPDRDTTTQLQLLDALTQEVRREQEPPQLTGFTSTPLNATTQYASSHNAASSSAQIAVAYSNSTANSQKHHTFLYQDANQQLMFARDALSKEASPDRIDLSAGQLESCPIFENEMYLRILLLSQNRIQFIQPVRVLRNLIVLDLTENRLKDLSPLADMPALRVLLVGGNRLQSLEGIQGCPCLDVLNASGNRLSTIEPLRQLSQLRDLNLANNNIHDLSVMEQLPCLTNVNASNNAIAQLPNLQSNPSLETLYLSRNKIEGAGSLDECKTLLELALDENPVVQTEHYREKRILALPSLRLLDGKRISPDMRRMAGITLRRIQEKADQAARAEQQREQRETAINACKTAWFSILRPRKRRLGRLFQDAMLTLAPLVETQPKPQRQLALTEIQGLQIVQYGYPRDILDGSIGTSTAQSITQLHLLYYPARLLNAQWSRVARRLPNVTSIRLQHCDCRHLVELNGLAAFKRLTTLNLAAEPLAQEMPQWRLYAIHRIATLQTIDGQPITVTQRMEAHRCFGPLTIIMNQLPAMTLAGRRHHDLPVDESALPAARVVSLC</sequence>
<keyword evidence="2" id="KW-0677">Repeat</keyword>
<dbReference type="STRING" id="81824.A9V314"/>
<dbReference type="OMA" id="QTEHYRE"/>
<dbReference type="InterPro" id="IPR001611">
    <property type="entry name" value="Leu-rich_rpt"/>
</dbReference>
<dbReference type="Pfam" id="PF14580">
    <property type="entry name" value="LRR_9"/>
    <property type="match status" value="2"/>
</dbReference>
<dbReference type="SUPFAM" id="SSF52058">
    <property type="entry name" value="L domain-like"/>
    <property type="match status" value="1"/>
</dbReference>
<dbReference type="eggNOG" id="KOG0531">
    <property type="taxonomic scope" value="Eukaryota"/>
</dbReference>
<dbReference type="Proteomes" id="UP000001357">
    <property type="component" value="Unassembled WGS sequence"/>
</dbReference>
<dbReference type="Gene3D" id="3.80.10.10">
    <property type="entry name" value="Ribonuclease Inhibitor"/>
    <property type="match status" value="3"/>
</dbReference>
<dbReference type="InterPro" id="IPR032675">
    <property type="entry name" value="LRR_dom_sf"/>
</dbReference>
<evidence type="ECO:0000313" key="5">
    <source>
        <dbReference type="Proteomes" id="UP000001357"/>
    </source>
</evidence>
<dbReference type="Pfam" id="PF13855">
    <property type="entry name" value="LRR_8"/>
    <property type="match status" value="1"/>
</dbReference>
<evidence type="ECO:0000256" key="3">
    <source>
        <dbReference type="SAM" id="MobiDB-lite"/>
    </source>
</evidence>
<dbReference type="GeneID" id="5892503"/>
<dbReference type="KEGG" id="mbr:MONBRDRAFT_26670"/>
<dbReference type="PANTHER" id="PTHR18849">
    <property type="entry name" value="LEUCINE RICH REPEAT PROTEIN"/>
    <property type="match status" value="1"/>
</dbReference>
<dbReference type="PROSITE" id="PS51450">
    <property type="entry name" value="LRR"/>
    <property type="match status" value="4"/>
</dbReference>
<dbReference type="AlphaFoldDB" id="A9V314"/>
<name>A9V314_MONBE</name>
<accession>A9V314</accession>
<dbReference type="InParanoid" id="A9V314"/>
<dbReference type="RefSeq" id="XP_001747059.1">
    <property type="nucleotide sequence ID" value="XM_001747007.1"/>
</dbReference>
<feature type="region of interest" description="Disordered" evidence="3">
    <location>
        <begin position="1"/>
        <end position="26"/>
    </location>
</feature>